<dbReference type="Pfam" id="PF13462">
    <property type="entry name" value="Thioredoxin_4"/>
    <property type="match status" value="1"/>
</dbReference>
<accession>G7GJK2</accession>
<evidence type="ECO:0000313" key="4">
    <source>
        <dbReference type="Proteomes" id="UP000006023"/>
    </source>
</evidence>
<organism evidence="3 4">
    <name type="scientific">Gordonia amarae NBRC 15530</name>
    <dbReference type="NCBI Taxonomy" id="1075090"/>
    <lineage>
        <taxon>Bacteria</taxon>
        <taxon>Bacillati</taxon>
        <taxon>Actinomycetota</taxon>
        <taxon>Actinomycetes</taxon>
        <taxon>Mycobacteriales</taxon>
        <taxon>Gordoniaceae</taxon>
        <taxon>Gordonia</taxon>
    </lineage>
</organism>
<dbReference type="AlphaFoldDB" id="G7GJK2"/>
<dbReference type="eggNOG" id="COG1651">
    <property type="taxonomic scope" value="Bacteria"/>
</dbReference>
<comment type="caution">
    <text evidence="3">The sequence shown here is derived from an EMBL/GenBank/DDBJ whole genome shotgun (WGS) entry which is preliminary data.</text>
</comment>
<dbReference type="InterPro" id="IPR036249">
    <property type="entry name" value="Thioredoxin-like_sf"/>
</dbReference>
<feature type="transmembrane region" description="Helical" evidence="1">
    <location>
        <begin position="47"/>
        <end position="71"/>
    </location>
</feature>
<keyword evidence="1" id="KW-0812">Transmembrane</keyword>
<dbReference type="Proteomes" id="UP000006023">
    <property type="component" value="Unassembled WGS sequence"/>
</dbReference>
<dbReference type="STRING" id="1075090.GOAMR_04_00950"/>
<evidence type="ECO:0000256" key="1">
    <source>
        <dbReference type="SAM" id="Phobius"/>
    </source>
</evidence>
<keyword evidence="1" id="KW-0472">Membrane</keyword>
<dbReference type="EMBL" id="BAED01000004">
    <property type="protein sequence ID" value="GAB03777.1"/>
    <property type="molecule type" value="Genomic_DNA"/>
</dbReference>
<sequence length="285" mass="29023">MFLGVEGPGVGWAAMSAPQHMPPLYPPGPPVDPFAPPPIVAAKSSSAAAWVVGAIAAVALVAVLVVGAVAYPVVTRVSGEPTAVAGGGSAPTSAAGAPSVATGFGFRTAKPSPSDTDRRVVVTLFEDLQCPACKQFESMFGEAITTLRANPDVVVEYRMISFLDRASTNNYSSRATNASACVAEATATGGDWSTWLRFHTMLYDEQPTEGGAGHTDAALASLAVGAGSPDVSSCIINNLYASWIQAGTRDALDAITGTPTVQIDGVAVDLSTPSELVSAVERAVA</sequence>
<evidence type="ECO:0000313" key="3">
    <source>
        <dbReference type="EMBL" id="GAB03777.1"/>
    </source>
</evidence>
<dbReference type="SUPFAM" id="SSF52833">
    <property type="entry name" value="Thioredoxin-like"/>
    <property type="match status" value="1"/>
</dbReference>
<dbReference type="Gene3D" id="3.40.30.10">
    <property type="entry name" value="Glutaredoxin"/>
    <property type="match status" value="1"/>
</dbReference>
<proteinExistence type="predicted"/>
<feature type="domain" description="Thioredoxin-like fold" evidence="2">
    <location>
        <begin position="119"/>
        <end position="281"/>
    </location>
</feature>
<reference evidence="3 4" key="1">
    <citation type="submission" date="2011-11" db="EMBL/GenBank/DDBJ databases">
        <title>Whole genome shotgun sequence of Gordonia amarae NBRC 15530.</title>
        <authorList>
            <person name="Takarada H."/>
            <person name="Hosoyama A."/>
            <person name="Tsuchikane K."/>
            <person name="Katsumata H."/>
            <person name="Yamazaki S."/>
            <person name="Fujita N."/>
        </authorList>
    </citation>
    <scope>NUCLEOTIDE SEQUENCE [LARGE SCALE GENOMIC DNA]</scope>
    <source>
        <strain evidence="3 4">NBRC 15530</strain>
    </source>
</reference>
<evidence type="ECO:0000259" key="2">
    <source>
        <dbReference type="Pfam" id="PF13462"/>
    </source>
</evidence>
<protein>
    <recommendedName>
        <fullName evidence="2">Thioredoxin-like fold domain-containing protein</fullName>
    </recommendedName>
</protein>
<gene>
    <name evidence="3" type="ORF">GOAMR_04_00950</name>
</gene>
<keyword evidence="1" id="KW-1133">Transmembrane helix</keyword>
<name>G7GJK2_9ACTN</name>
<dbReference type="InterPro" id="IPR012336">
    <property type="entry name" value="Thioredoxin-like_fold"/>
</dbReference>
<keyword evidence="4" id="KW-1185">Reference proteome</keyword>